<evidence type="ECO:0000313" key="1">
    <source>
        <dbReference type="EMBL" id="AAO28772.1"/>
    </source>
</evidence>
<organism evidence="1 2">
    <name type="scientific">Xylella fastidiosa (strain Temecula1 / ATCC 700964)</name>
    <dbReference type="NCBI Taxonomy" id="183190"/>
    <lineage>
        <taxon>Bacteria</taxon>
        <taxon>Pseudomonadati</taxon>
        <taxon>Pseudomonadota</taxon>
        <taxon>Gammaproteobacteria</taxon>
        <taxon>Lysobacterales</taxon>
        <taxon>Lysobacteraceae</taxon>
        <taxon>Xylella</taxon>
    </lineage>
</organism>
<accession>Q87CY2</accession>
<dbReference type="HOGENOM" id="CLU_167660_0_0_6"/>
<protein>
    <submittedName>
        <fullName evidence="1">Uncharacterized protein</fullName>
    </submittedName>
</protein>
<sequence length="143" mass="15601">MISPSHSSYPGWGGVLDRVGHGRSVEMLKIVEHYPAEGMSFKSLGDQSEISAPSGVPVTDQADSCDLSPRVGPLLAGIKEVMDDLNSALDNFHLLDFSGFDTHKEVLFKWLDIVVGFLDARDDLEFLVNKIPSIDISLVSKDV</sequence>
<dbReference type="EMBL" id="AE009442">
    <property type="protein sequence ID" value="AAO28772.1"/>
    <property type="molecule type" value="Genomic_DNA"/>
</dbReference>
<dbReference type="Proteomes" id="UP000002516">
    <property type="component" value="Chromosome"/>
</dbReference>
<evidence type="ECO:0000313" key="2">
    <source>
        <dbReference type="Proteomes" id="UP000002516"/>
    </source>
</evidence>
<keyword evidence="2" id="KW-1185">Reference proteome</keyword>
<gene>
    <name evidence="1" type="ordered locus">PD_0907</name>
</gene>
<reference evidence="1 2" key="1">
    <citation type="journal article" date="2003" name="J. Bacteriol.">
        <title>Comparative analyses of the complete genome sequences of Pierce's disease and citrus variegated chlorosis strains of Xylella fastidiosa.</title>
        <authorList>
            <person name="Van Sluys M.A."/>
            <person name="de Oliveira M.C."/>
            <person name="Monteiro-Vitorello C.B."/>
            <person name="Miyaki C.Y."/>
            <person name="Furlan L.R."/>
            <person name="Camargo L.E."/>
            <person name="da Silva A.C."/>
            <person name="Moon D.H."/>
            <person name="Takita M.A."/>
            <person name="Lemos E.G."/>
            <person name="Machado M.A."/>
            <person name="Ferro M.I."/>
            <person name="da Silva F.R."/>
            <person name="Goldman M.H."/>
            <person name="Goldman G.H."/>
            <person name="Lemos M.V."/>
            <person name="El-Dorry H."/>
            <person name="Tsai S.M."/>
            <person name="Carrer H."/>
            <person name="Carraro D.M."/>
            <person name="de Oliveira R.C."/>
            <person name="Nunes L.R."/>
            <person name="Siqueira W.J."/>
            <person name="Coutinho L.L."/>
            <person name="Kimura E.T."/>
            <person name="Ferro E.S."/>
            <person name="Harakava R."/>
            <person name="Kuramae E.E."/>
            <person name="Marino C.L."/>
            <person name="Giglioti E."/>
            <person name="Abreu I.L."/>
            <person name="Alves L.M."/>
            <person name="do Amaral A.M."/>
            <person name="Baia G.S."/>
            <person name="Blanco S.R."/>
            <person name="Brito M.S."/>
            <person name="Cannavan F.S."/>
            <person name="Celestino A.V."/>
            <person name="da Cunha A.F."/>
            <person name="Fenille R.C."/>
            <person name="Ferro J.A."/>
            <person name="Formighieri E.F."/>
            <person name="Kishi L.T."/>
            <person name="Leoni S.G."/>
            <person name="Oliveira A.R."/>
            <person name="Rosa V.E.Jr."/>
            <person name="Sassaki F.T."/>
            <person name="Sena J.A."/>
            <person name="de Souza A.A."/>
            <person name="Truffi D."/>
            <person name="Tsukumo F."/>
            <person name="Yanai G.M."/>
            <person name="Zaros L.G."/>
            <person name="Civerolo E.L."/>
            <person name="Simpson A.J."/>
            <person name="Almeida N.F.Jr."/>
            <person name="Setubal J.C."/>
            <person name="Kitajima J.P."/>
        </authorList>
    </citation>
    <scope>NUCLEOTIDE SEQUENCE [LARGE SCALE GENOMIC DNA]</scope>
    <source>
        <strain evidence="2">Temecula1 / ATCC 700964</strain>
    </source>
</reference>
<name>Q87CY2_XYLFT</name>
<dbReference type="KEGG" id="xft:PD_0907"/>
<proteinExistence type="predicted"/>
<dbReference type="AlphaFoldDB" id="Q87CY2"/>